<proteinExistence type="predicted"/>
<gene>
    <name evidence="1" type="ORF">V1517DRAFT_90055</name>
</gene>
<name>A0ACC3TSV0_9ASCO</name>
<reference evidence="2" key="1">
    <citation type="journal article" date="2024" name="Front. Bioeng. Biotechnol.">
        <title>Genome-scale model development and genomic sequencing of the oleaginous clade Lipomyces.</title>
        <authorList>
            <person name="Czajka J.J."/>
            <person name="Han Y."/>
            <person name="Kim J."/>
            <person name="Mondo S.J."/>
            <person name="Hofstad B.A."/>
            <person name="Robles A."/>
            <person name="Haridas S."/>
            <person name="Riley R."/>
            <person name="LaButti K."/>
            <person name="Pangilinan J."/>
            <person name="Andreopoulos W."/>
            <person name="Lipzen A."/>
            <person name="Yan J."/>
            <person name="Wang M."/>
            <person name="Ng V."/>
            <person name="Grigoriev I.V."/>
            <person name="Spatafora J.W."/>
            <person name="Magnuson J.K."/>
            <person name="Baker S.E."/>
            <person name="Pomraning K.R."/>
        </authorList>
    </citation>
    <scope>NUCLEOTIDE SEQUENCE [LARGE SCALE GENOMIC DNA]</scope>
    <source>
        <strain evidence="2">CBS 10300</strain>
    </source>
</reference>
<comment type="caution">
    <text evidence="1">The sequence shown here is derived from an EMBL/GenBank/DDBJ whole genome shotgun (WGS) entry which is preliminary data.</text>
</comment>
<accession>A0ACC3TSV0</accession>
<keyword evidence="2" id="KW-1185">Reference proteome</keyword>
<evidence type="ECO:0000313" key="1">
    <source>
        <dbReference type="EMBL" id="KAK9323737.1"/>
    </source>
</evidence>
<dbReference type="Proteomes" id="UP001489719">
    <property type="component" value="Unassembled WGS sequence"/>
</dbReference>
<protein>
    <submittedName>
        <fullName evidence="1">Uncharacterized protein</fullName>
    </submittedName>
</protein>
<dbReference type="EMBL" id="MU970058">
    <property type="protein sequence ID" value="KAK9323737.1"/>
    <property type="molecule type" value="Genomic_DNA"/>
</dbReference>
<sequence length="457" mass="51300">MSLEAREEDISRLEAELQRMHMSLAGQQRETETLLLQNNDLVKQIEDLEHDIHQRGTNAERWRQRFLTEKKALEEAKAQVQALQNAVKSRDESNRELAGQKVGIVQELGTVREKIRGLNAELFELSQANGVLEGRIGELVQQNEVLEQEIELLRTREEQIGTTREIARRHSDPEPVRSLSDELAGSSDSDGSGQTLFEAVDDTEHVDLREKLDQLRDEIGWENMAWLTPDEMANLATAVKKVCAEAGVEIAHEKTSAVDVLVAALAKQQLLIQKLLQSDGPTEVVQSDTVAIRPDAQVEAKAADAETDSKAAKRTDNQATVIECNSTTRDDSVMQLYNFVARRLPYLRYMAYLVPKHILHTYADDDIAVKLTILLSFFFALILSVALAAGTGIGYWAATSSTTNAWCSANHMSFARVMARRNLPWWVGSRIPFVEGLMFRLEGWAANRYGYNRILVS</sequence>
<organism evidence="1 2">
    <name type="scientific">Lipomyces orientalis</name>
    <dbReference type="NCBI Taxonomy" id="1233043"/>
    <lineage>
        <taxon>Eukaryota</taxon>
        <taxon>Fungi</taxon>
        <taxon>Dikarya</taxon>
        <taxon>Ascomycota</taxon>
        <taxon>Saccharomycotina</taxon>
        <taxon>Lipomycetes</taxon>
        <taxon>Lipomycetales</taxon>
        <taxon>Lipomycetaceae</taxon>
        <taxon>Lipomyces</taxon>
    </lineage>
</organism>
<evidence type="ECO:0000313" key="2">
    <source>
        <dbReference type="Proteomes" id="UP001489719"/>
    </source>
</evidence>